<protein>
    <submittedName>
        <fullName evidence="1">Starch-binding associating with outer membrane</fullName>
    </submittedName>
</protein>
<dbReference type="RefSeq" id="WP_072955177.1">
    <property type="nucleotide sequence ID" value="NZ_FQUT01000003.1"/>
</dbReference>
<dbReference type="AlphaFoldDB" id="A0A1M4ZVP5"/>
<organism evidence="1 2">
    <name type="scientific">Chryseobacterium arachidis</name>
    <dbReference type="NCBI Taxonomy" id="1416778"/>
    <lineage>
        <taxon>Bacteria</taxon>
        <taxon>Pseudomonadati</taxon>
        <taxon>Bacteroidota</taxon>
        <taxon>Flavobacteriia</taxon>
        <taxon>Flavobacteriales</taxon>
        <taxon>Weeksellaceae</taxon>
        <taxon>Chryseobacterium group</taxon>
        <taxon>Chryseobacterium</taxon>
    </lineage>
</organism>
<evidence type="ECO:0000313" key="2">
    <source>
        <dbReference type="Proteomes" id="UP000184518"/>
    </source>
</evidence>
<gene>
    <name evidence="1" type="ORF">SAMN05443633_103286</name>
</gene>
<dbReference type="STRING" id="1416778.SAMN05443633_103286"/>
<dbReference type="InterPro" id="IPR011990">
    <property type="entry name" value="TPR-like_helical_dom_sf"/>
</dbReference>
<reference evidence="2" key="1">
    <citation type="submission" date="2016-11" db="EMBL/GenBank/DDBJ databases">
        <authorList>
            <person name="Varghese N."/>
            <person name="Submissions S."/>
        </authorList>
    </citation>
    <scope>NUCLEOTIDE SEQUENCE [LARGE SCALE GENOMIC DNA]</scope>
    <source>
        <strain evidence="2">DSM 27619</strain>
    </source>
</reference>
<sequence length="542" mass="59522">MKKIILSSLVITSLIGLNSCNDYLDVNENPNEAYNEQLSPKERLAAAETTLYSTQAVTLNRFGNLMMNAWAGNIYQYTAPFDDEMKMNVSSTFYSGIWDNYYIGIANLQSIINTKDASVQYPSHVAAAKILKAYYMQTIVDLYNDAPYSEAFQLQSNVSPKYDKGKDIYKALINEVDEAFVLLAKNATITANQDPMFAGSLAKWGQFGNLVKLKLLVRLSKSTDPEVIAYRNAALATLPNANAAVPTEVVKYIPASLTEDFTIQPGYNSGNATQQNPLYRNYGVLVIGNEINANYRLIFGSANIVDNMMGRVSRTTGLVDSRIARMFQANVWSALEDADVTPGFEGYYGIPQGTNNNPSNTVGDYVGLGQKNFLVLNSAGQLSLSLGSSQAGIVMSNAEAQFLLAEAAVVFPSKFTGAQTFFNNGISSSFLYYGLTATQATTYINNSNLRANVGWNATTDKIAAIQYQRWIALTNINPTETFIGYTKTGYPVTPMPLNASTSTRPLRLIYPQSEYVANSANVPNLVKSDAFSLNQYSPFWLK</sequence>
<proteinExistence type="predicted"/>
<accession>A0A1M4ZVP5</accession>
<dbReference type="EMBL" id="FQUT01000003">
    <property type="protein sequence ID" value="SHF22140.1"/>
    <property type="molecule type" value="Genomic_DNA"/>
</dbReference>
<dbReference type="Proteomes" id="UP000184518">
    <property type="component" value="Unassembled WGS sequence"/>
</dbReference>
<dbReference type="Gene3D" id="1.25.40.390">
    <property type="match status" value="1"/>
</dbReference>
<dbReference type="OrthoDB" id="725917at2"/>
<keyword evidence="2" id="KW-1185">Reference proteome</keyword>
<name>A0A1M4ZVP5_9FLAO</name>
<evidence type="ECO:0000313" key="1">
    <source>
        <dbReference type="EMBL" id="SHF22140.1"/>
    </source>
</evidence>
<dbReference type="Pfam" id="PF12771">
    <property type="entry name" value="SusD-like_2"/>
    <property type="match status" value="1"/>
</dbReference>
<dbReference type="SUPFAM" id="SSF48452">
    <property type="entry name" value="TPR-like"/>
    <property type="match status" value="1"/>
</dbReference>
<dbReference type="InterPro" id="IPR041662">
    <property type="entry name" value="SusD-like_2"/>
</dbReference>